<feature type="transmembrane region" description="Helical" evidence="1">
    <location>
        <begin position="57"/>
        <end position="76"/>
    </location>
</feature>
<dbReference type="RefSeq" id="WP_013414589.1">
    <property type="nucleotide sequence ID" value="NC_014659.1"/>
</dbReference>
<proteinExistence type="predicted"/>
<keyword evidence="1" id="KW-0472">Membrane</keyword>
<evidence type="ECO:0000256" key="1">
    <source>
        <dbReference type="SAM" id="Phobius"/>
    </source>
</evidence>
<dbReference type="KEGG" id="req:REQ_03120"/>
<keyword evidence="1" id="KW-0812">Transmembrane</keyword>
<sequence>MTGPGDSDESQIDVERQRAELAETVEELTHRVDVPARTKAAVHEKSDAAVELARRRAPALAVVAGVGVVLIFLGAVRRRRRRRH</sequence>
<dbReference type="EMBL" id="FN563149">
    <property type="protein sequence ID" value="CBH46451.1"/>
    <property type="molecule type" value="Genomic_DNA"/>
</dbReference>
<dbReference type="AlphaFoldDB" id="A0A3S5Y1P2"/>
<protein>
    <submittedName>
        <fullName evidence="2">Membrane protein</fullName>
    </submittedName>
</protein>
<evidence type="ECO:0000313" key="2">
    <source>
        <dbReference type="EMBL" id="CBH46451.1"/>
    </source>
</evidence>
<accession>A0A3S5Y1P2</accession>
<reference evidence="2" key="1">
    <citation type="journal article" date="2010" name="PLoS Genet.">
        <title>The genome of a pathogenic rhodococcus: cooptive virulence underpinned by key gene acquisitions.</title>
        <authorList>
            <person name="Letek M."/>
            <person name="Gonzalez P."/>
            <person name="Macarthur I."/>
            <person name="Rodriguez H."/>
            <person name="Freeman T.C."/>
            <person name="Valero-Rello A."/>
            <person name="Blanco M."/>
            <person name="Buckley T."/>
            <person name="Cherevach I."/>
            <person name="Fahey R."/>
            <person name="Hapeshi A."/>
            <person name="Holdstock J."/>
            <person name="Leadon D."/>
            <person name="Navas J."/>
            <person name="Ocampo A."/>
            <person name="Quail M.A."/>
            <person name="Sanders M."/>
            <person name="Scortti M.M."/>
            <person name="Prescott J.F."/>
            <person name="Fogarty U."/>
            <person name="Meijer W.G."/>
            <person name="Parkhill J."/>
            <person name="Bentley S.D."/>
            <person name="Vazquez-Boland J.A."/>
        </authorList>
    </citation>
    <scope>NUCLEOTIDE SEQUENCE [LARGE SCALE GENOMIC DNA]</scope>
    <source>
        <strain evidence="2 3">103S</strain>
    </source>
</reference>
<organism evidence="2">
    <name type="scientific">Rhodococcus hoagii (strain 103S)</name>
    <name type="common">Rhodococcus equi</name>
    <dbReference type="NCBI Taxonomy" id="685727"/>
    <lineage>
        <taxon>Bacteria</taxon>
        <taxon>Bacillati</taxon>
        <taxon>Actinomycetota</taxon>
        <taxon>Actinomycetes</taxon>
        <taxon>Mycobacteriales</taxon>
        <taxon>Nocardiaceae</taxon>
        <taxon>Prescottella</taxon>
    </lineage>
</organism>
<dbReference type="Pfam" id="PF12277">
    <property type="entry name" value="DUF3618"/>
    <property type="match status" value="1"/>
</dbReference>
<evidence type="ECO:0000313" key="3">
    <source>
        <dbReference type="Proteomes" id="UP000006892"/>
    </source>
</evidence>
<keyword evidence="1" id="KW-1133">Transmembrane helix</keyword>
<dbReference type="InterPro" id="IPR022062">
    <property type="entry name" value="DUF3618"/>
</dbReference>
<name>A0A3S5Y1P2_RHOH1</name>
<gene>
    <name evidence="2" type="ordered locus">REQ_03120</name>
</gene>
<dbReference type="Proteomes" id="UP001154400">
    <property type="component" value="Chromosome"/>
</dbReference>